<gene>
    <name evidence="13" type="ORF">GCM10007977_081230</name>
</gene>
<dbReference type="InterPro" id="IPR007348">
    <property type="entry name" value="CopC_dom"/>
</dbReference>
<dbReference type="InterPro" id="IPR008457">
    <property type="entry name" value="Cu-R_CopD_dom"/>
</dbReference>
<dbReference type="InterPro" id="IPR014756">
    <property type="entry name" value="Ig_E-set"/>
</dbReference>
<evidence type="ECO:0000256" key="4">
    <source>
        <dbReference type="ARBA" id="ARBA00022723"/>
    </source>
</evidence>
<keyword evidence="2" id="KW-1003">Cell membrane</keyword>
<accession>A0A917X519</accession>
<dbReference type="GO" id="GO:0046688">
    <property type="term" value="P:response to copper ion"/>
    <property type="evidence" value="ECO:0007669"/>
    <property type="project" value="InterPro"/>
</dbReference>
<dbReference type="EMBL" id="BMPI01000055">
    <property type="protein sequence ID" value="GGM67277.1"/>
    <property type="molecule type" value="Genomic_DNA"/>
</dbReference>
<feature type="transmembrane region" description="Helical" evidence="9">
    <location>
        <begin position="302"/>
        <end position="322"/>
    </location>
</feature>
<feature type="signal peptide" evidence="10">
    <location>
        <begin position="1"/>
        <end position="32"/>
    </location>
</feature>
<keyword evidence="6 9" id="KW-1133">Transmembrane helix</keyword>
<organism evidence="13 14">
    <name type="scientific">Dactylosporangium sucinum</name>
    <dbReference type="NCBI Taxonomy" id="1424081"/>
    <lineage>
        <taxon>Bacteria</taxon>
        <taxon>Bacillati</taxon>
        <taxon>Actinomycetota</taxon>
        <taxon>Actinomycetes</taxon>
        <taxon>Micromonosporales</taxon>
        <taxon>Micromonosporaceae</taxon>
        <taxon>Dactylosporangium</taxon>
    </lineage>
</organism>
<feature type="domain" description="Copper resistance protein D" evidence="12">
    <location>
        <begin position="334"/>
        <end position="444"/>
    </location>
</feature>
<evidence type="ECO:0000256" key="6">
    <source>
        <dbReference type="ARBA" id="ARBA00022989"/>
    </source>
</evidence>
<feature type="transmembrane region" description="Helical" evidence="9">
    <location>
        <begin position="427"/>
        <end position="445"/>
    </location>
</feature>
<evidence type="ECO:0000313" key="13">
    <source>
        <dbReference type="EMBL" id="GGM67277.1"/>
    </source>
</evidence>
<dbReference type="GO" id="GO:0005886">
    <property type="term" value="C:plasma membrane"/>
    <property type="evidence" value="ECO:0007669"/>
    <property type="project" value="UniProtKB-SubCell"/>
</dbReference>
<dbReference type="Proteomes" id="UP000642070">
    <property type="component" value="Unassembled WGS sequence"/>
</dbReference>
<evidence type="ECO:0000256" key="8">
    <source>
        <dbReference type="ARBA" id="ARBA00023136"/>
    </source>
</evidence>
<dbReference type="Gene3D" id="2.60.40.1220">
    <property type="match status" value="1"/>
</dbReference>
<evidence type="ECO:0000313" key="14">
    <source>
        <dbReference type="Proteomes" id="UP000642070"/>
    </source>
</evidence>
<dbReference type="AlphaFoldDB" id="A0A917X519"/>
<evidence type="ECO:0000256" key="2">
    <source>
        <dbReference type="ARBA" id="ARBA00022475"/>
    </source>
</evidence>
<evidence type="ECO:0000256" key="7">
    <source>
        <dbReference type="ARBA" id="ARBA00023008"/>
    </source>
</evidence>
<comment type="subcellular location">
    <subcellularLocation>
        <location evidence="1">Cell membrane</location>
        <topology evidence="1">Multi-pass membrane protein</topology>
    </subcellularLocation>
</comment>
<feature type="transmembrane region" description="Helical" evidence="9">
    <location>
        <begin position="234"/>
        <end position="252"/>
    </location>
</feature>
<keyword evidence="3 9" id="KW-0812">Transmembrane</keyword>
<keyword evidence="5 10" id="KW-0732">Signal</keyword>
<evidence type="ECO:0000256" key="1">
    <source>
        <dbReference type="ARBA" id="ARBA00004651"/>
    </source>
</evidence>
<evidence type="ECO:0000256" key="5">
    <source>
        <dbReference type="ARBA" id="ARBA00022729"/>
    </source>
</evidence>
<proteinExistence type="predicted"/>
<feature type="transmembrane region" description="Helical" evidence="9">
    <location>
        <begin position="195"/>
        <end position="214"/>
    </location>
</feature>
<comment type="caution">
    <text evidence="13">The sequence shown here is derived from an EMBL/GenBank/DDBJ whole genome shotgun (WGS) entry which is preliminary data.</text>
</comment>
<keyword evidence="8 9" id="KW-0472">Membrane</keyword>
<evidence type="ECO:0008006" key="15">
    <source>
        <dbReference type="Google" id="ProtNLM"/>
    </source>
</evidence>
<reference evidence="13" key="1">
    <citation type="journal article" date="2014" name="Int. J. Syst. Evol. Microbiol.">
        <title>Complete genome sequence of Corynebacterium casei LMG S-19264T (=DSM 44701T), isolated from a smear-ripened cheese.</title>
        <authorList>
            <consortium name="US DOE Joint Genome Institute (JGI-PGF)"/>
            <person name="Walter F."/>
            <person name="Albersmeier A."/>
            <person name="Kalinowski J."/>
            <person name="Ruckert C."/>
        </authorList>
    </citation>
    <scope>NUCLEOTIDE SEQUENCE</scope>
    <source>
        <strain evidence="13">JCM 19831</strain>
    </source>
</reference>
<evidence type="ECO:0000256" key="9">
    <source>
        <dbReference type="SAM" id="Phobius"/>
    </source>
</evidence>
<keyword evidence="14" id="KW-1185">Reference proteome</keyword>
<sequence>MRVRFLCSRVLVTILPTAAVLLLWATPARAHADVEGTTPASGAVVQNAPDAVVLTFSEAVRAVPDKIRVTGPDGQRADLGRPAATDRQLRIPLRSGGGKGTYLVSYRVVSADDHPITGGFTYSLIEPSATPPTASDADAPPTPPSIAFGVAVARYVGYGGLVLLAGPMLVLCTLWPRRLPVGGRTGPATLARAGVWASALAAVAELALQFPYTLGADRSMLSAESLRAVIGSPFGVAHLVRLGVVVGAALVLRRIIAGRVGRPGIAVVVTLAVLGITGLATWPVAGHPIAGPIPALTVVADVAHLGAMAVWLGGLTVVLVSLSRRASPRELAVILPVWSDWAMLAVTVLVLAGVAQALVQVGTLDGLTGTAYGRLVLAKAGLLAVVLGVAQCSRMLVAGFTDRPDADPADAQDRTDTPRIARLQRTVLAEVAITAVVLAATAALVQTTPARTAQAGPPSRDAFNVTVTTNLFQLGIDIAPARTGVNTVHLYATDAGGRPIPVAEWSGTAALPDRGIEPIAVPLLALTSDHASGQLTFPVAGDWQLRFTVRIDETNRATATTTIQVR</sequence>
<evidence type="ECO:0000259" key="12">
    <source>
        <dbReference type="Pfam" id="PF05425"/>
    </source>
</evidence>
<dbReference type="PANTHER" id="PTHR34820:SF4">
    <property type="entry name" value="INNER MEMBRANE PROTEIN YEBZ"/>
    <property type="match status" value="1"/>
</dbReference>
<dbReference type="GO" id="GO:0006825">
    <property type="term" value="P:copper ion transport"/>
    <property type="evidence" value="ECO:0007669"/>
    <property type="project" value="InterPro"/>
</dbReference>
<dbReference type="Pfam" id="PF05425">
    <property type="entry name" value="CopD"/>
    <property type="match status" value="1"/>
</dbReference>
<feature type="domain" description="CopC" evidence="11">
    <location>
        <begin position="31"/>
        <end position="123"/>
    </location>
</feature>
<keyword evidence="7" id="KW-0186">Copper</keyword>
<feature type="transmembrane region" description="Helical" evidence="9">
    <location>
        <begin position="155"/>
        <end position="175"/>
    </location>
</feature>
<protein>
    <recommendedName>
        <fullName evidence="15">Copper resistance protein CopC</fullName>
    </recommendedName>
</protein>
<name>A0A917X519_9ACTN</name>
<feature type="transmembrane region" description="Helical" evidence="9">
    <location>
        <begin position="371"/>
        <end position="390"/>
    </location>
</feature>
<dbReference type="GO" id="GO:0005507">
    <property type="term" value="F:copper ion binding"/>
    <property type="evidence" value="ECO:0007669"/>
    <property type="project" value="InterPro"/>
</dbReference>
<dbReference type="PANTHER" id="PTHR34820">
    <property type="entry name" value="INNER MEMBRANE PROTEIN YEBZ"/>
    <property type="match status" value="1"/>
</dbReference>
<reference evidence="13" key="2">
    <citation type="submission" date="2020-09" db="EMBL/GenBank/DDBJ databases">
        <authorList>
            <person name="Sun Q."/>
            <person name="Ohkuma M."/>
        </authorList>
    </citation>
    <scope>NUCLEOTIDE SEQUENCE</scope>
    <source>
        <strain evidence="13">JCM 19831</strain>
    </source>
</reference>
<evidence type="ECO:0000256" key="3">
    <source>
        <dbReference type="ARBA" id="ARBA00022692"/>
    </source>
</evidence>
<feature type="transmembrane region" description="Helical" evidence="9">
    <location>
        <begin position="264"/>
        <end position="282"/>
    </location>
</feature>
<evidence type="ECO:0000259" key="11">
    <source>
        <dbReference type="Pfam" id="PF04234"/>
    </source>
</evidence>
<feature type="chain" id="PRO_5037679824" description="Copper resistance protein CopC" evidence="10">
    <location>
        <begin position="33"/>
        <end position="566"/>
    </location>
</feature>
<dbReference type="SUPFAM" id="SSF81296">
    <property type="entry name" value="E set domains"/>
    <property type="match status" value="1"/>
</dbReference>
<dbReference type="GO" id="GO:0042597">
    <property type="term" value="C:periplasmic space"/>
    <property type="evidence" value="ECO:0007669"/>
    <property type="project" value="InterPro"/>
</dbReference>
<dbReference type="InterPro" id="IPR032694">
    <property type="entry name" value="CopC/D"/>
</dbReference>
<dbReference type="Pfam" id="PF04234">
    <property type="entry name" value="CopC"/>
    <property type="match status" value="1"/>
</dbReference>
<dbReference type="InterPro" id="IPR014755">
    <property type="entry name" value="Cu-Rt/internalin_Ig-like"/>
</dbReference>
<evidence type="ECO:0000256" key="10">
    <source>
        <dbReference type="SAM" id="SignalP"/>
    </source>
</evidence>
<feature type="transmembrane region" description="Helical" evidence="9">
    <location>
        <begin position="334"/>
        <end position="359"/>
    </location>
</feature>
<keyword evidence="4" id="KW-0479">Metal-binding</keyword>